<proteinExistence type="predicted"/>
<dbReference type="Gramene" id="KCW77458">
    <property type="protein sequence ID" value="KCW77458"/>
    <property type="gene ID" value="EUGRSUZ_D01796"/>
</dbReference>
<protein>
    <submittedName>
        <fullName evidence="1">Uncharacterized protein</fullName>
    </submittedName>
</protein>
<reference evidence="1" key="1">
    <citation type="submission" date="2013-07" db="EMBL/GenBank/DDBJ databases">
        <title>The genome of Eucalyptus grandis.</title>
        <authorList>
            <person name="Schmutz J."/>
            <person name="Hayes R."/>
            <person name="Myburg A."/>
            <person name="Tuskan G."/>
            <person name="Grattapaglia D."/>
            <person name="Rokhsar D.S."/>
        </authorList>
    </citation>
    <scope>NUCLEOTIDE SEQUENCE</scope>
    <source>
        <tissue evidence="1">Leaf extractions</tissue>
    </source>
</reference>
<sequence>MTFISFKEKVSYEYVISLRGFRPLICNQWLTCFSILTMQEMHNILRMFKAYTNIKTRLFQQIAGKHWVLTLSTASKVTRNSFKLRIIKHAQPPQVLGYLDGST</sequence>
<accession>A0A059CG96</accession>
<organism evidence="1">
    <name type="scientific">Eucalyptus grandis</name>
    <name type="common">Flooded gum</name>
    <dbReference type="NCBI Taxonomy" id="71139"/>
    <lineage>
        <taxon>Eukaryota</taxon>
        <taxon>Viridiplantae</taxon>
        <taxon>Streptophyta</taxon>
        <taxon>Embryophyta</taxon>
        <taxon>Tracheophyta</taxon>
        <taxon>Spermatophyta</taxon>
        <taxon>Magnoliopsida</taxon>
        <taxon>eudicotyledons</taxon>
        <taxon>Gunneridae</taxon>
        <taxon>Pentapetalae</taxon>
        <taxon>rosids</taxon>
        <taxon>malvids</taxon>
        <taxon>Myrtales</taxon>
        <taxon>Myrtaceae</taxon>
        <taxon>Myrtoideae</taxon>
        <taxon>Eucalypteae</taxon>
        <taxon>Eucalyptus</taxon>
    </lineage>
</organism>
<gene>
    <name evidence="1" type="ORF">EUGRSUZ_D01796</name>
</gene>
<dbReference type="InParanoid" id="A0A059CG96"/>
<name>A0A059CG96_EUCGR</name>
<evidence type="ECO:0000313" key="1">
    <source>
        <dbReference type="EMBL" id="KCW77458.1"/>
    </source>
</evidence>
<dbReference type="AlphaFoldDB" id="A0A059CG96"/>
<dbReference type="EMBL" id="KK198756">
    <property type="protein sequence ID" value="KCW77458.1"/>
    <property type="molecule type" value="Genomic_DNA"/>
</dbReference>